<comment type="similarity">
    <text evidence="4">Belongs to the channel forming colicin family.</text>
</comment>
<evidence type="ECO:0000313" key="13">
    <source>
        <dbReference type="EMBL" id="EAN2043840.1"/>
    </source>
</evidence>
<dbReference type="EMBL" id="AACXJM010000074">
    <property type="protein sequence ID" value="EAN2043840.1"/>
    <property type="molecule type" value="Genomic_DNA"/>
</dbReference>
<protein>
    <recommendedName>
        <fullName evidence="12">Channel forming colicins domain-containing protein</fullName>
    </recommendedName>
</protein>
<dbReference type="PRINTS" id="PR00280">
    <property type="entry name" value="CHANLCOLICIN"/>
</dbReference>
<evidence type="ECO:0000256" key="5">
    <source>
        <dbReference type="ARBA" id="ARBA00022529"/>
    </source>
</evidence>
<dbReference type="InterPro" id="IPR038283">
    <property type="entry name" value="Channel_colicin_C_sf"/>
</dbReference>
<sequence>MFTEAERIRSYEQAMASMNKLMANPNMKINAADKTAIINAWKSFNADDMGNKFAALGKTFKVADYALKAKNVREKSLEGYNTGNWGPLMREVESWVLSGIASAIALAVFSATLGAMLIAAAVPAVVVGIIGIIVAALIGALIDDKFIDRLNNEIIRPAH</sequence>
<evidence type="ECO:0000256" key="8">
    <source>
        <dbReference type="ARBA" id="ARBA00023022"/>
    </source>
</evidence>
<evidence type="ECO:0000256" key="9">
    <source>
        <dbReference type="ARBA" id="ARBA00023048"/>
    </source>
</evidence>
<keyword evidence="7 11" id="KW-1133">Transmembrane helix</keyword>
<evidence type="ECO:0000259" key="12">
    <source>
        <dbReference type="Pfam" id="PF01024"/>
    </source>
</evidence>
<dbReference type="GO" id="GO:0031640">
    <property type="term" value="P:killing of cells of another organism"/>
    <property type="evidence" value="ECO:0007669"/>
    <property type="project" value="UniProtKB-KW"/>
</dbReference>
<gene>
    <name evidence="13" type="ORF">D9N54_23965</name>
</gene>
<comment type="function">
    <text evidence="2">Colicins are polypeptide toxins produced by and active against E.coli and closely related bacteria.</text>
</comment>
<evidence type="ECO:0000256" key="1">
    <source>
        <dbReference type="ARBA" id="ARBA00002178"/>
    </source>
</evidence>
<dbReference type="GO" id="GO:0140911">
    <property type="term" value="F:pore-forming activity"/>
    <property type="evidence" value="ECO:0007669"/>
    <property type="project" value="InterPro"/>
</dbReference>
<dbReference type="AlphaFoldDB" id="A0A5T3ELY0"/>
<proteinExistence type="inferred from homology"/>
<dbReference type="InterPro" id="IPR000293">
    <property type="entry name" value="Channel_colicin_C"/>
</dbReference>
<dbReference type="SUPFAM" id="SSF56837">
    <property type="entry name" value="Colicin"/>
    <property type="match status" value="1"/>
</dbReference>
<feature type="transmembrane region" description="Helical" evidence="11">
    <location>
        <begin position="124"/>
        <end position="142"/>
    </location>
</feature>
<feature type="transmembrane region" description="Helical" evidence="11">
    <location>
        <begin position="95"/>
        <end position="118"/>
    </location>
</feature>
<comment type="function">
    <text evidence="1">This colicin is a channel-forming colicin. This class of transmembrane toxins depolarize the cytoplasmic membrane, leading to dissipation of cellular energy.</text>
</comment>
<evidence type="ECO:0000256" key="4">
    <source>
        <dbReference type="ARBA" id="ARBA00007595"/>
    </source>
</evidence>
<comment type="subcellular location">
    <subcellularLocation>
        <location evidence="3">Membrane</location>
    </subcellularLocation>
</comment>
<keyword evidence="5" id="KW-0929">Antimicrobial</keyword>
<reference evidence="13" key="1">
    <citation type="submission" date="2018-10" db="EMBL/GenBank/DDBJ databases">
        <authorList>
            <consortium name="PulseNet: The National Subtyping Network for Foodborne Disease Surveillance"/>
            <person name="Tarr C.L."/>
            <person name="Trees E."/>
            <person name="Katz L.S."/>
            <person name="Carleton-Romer H.A."/>
            <person name="Stroika S."/>
            <person name="Kucerova Z."/>
            <person name="Roache K.F."/>
            <person name="Sabol A.L."/>
            <person name="Besser J."/>
            <person name="Gerner-Smidt P."/>
        </authorList>
    </citation>
    <scope>NUCLEOTIDE SEQUENCE</scope>
    <source>
        <strain evidence="13">PNUSAS056738</strain>
    </source>
</reference>
<evidence type="ECO:0000256" key="10">
    <source>
        <dbReference type="ARBA" id="ARBA00023136"/>
    </source>
</evidence>
<evidence type="ECO:0000256" key="3">
    <source>
        <dbReference type="ARBA" id="ARBA00004370"/>
    </source>
</evidence>
<evidence type="ECO:0000256" key="2">
    <source>
        <dbReference type="ARBA" id="ARBA00003197"/>
    </source>
</evidence>
<comment type="caution">
    <text evidence="13">The sequence shown here is derived from an EMBL/GenBank/DDBJ whole genome shotgun (WGS) entry which is preliminary data.</text>
</comment>
<feature type="domain" description="Channel forming colicins" evidence="12">
    <location>
        <begin position="6"/>
        <end position="152"/>
    </location>
</feature>
<accession>A0A5T3ELY0</accession>
<name>A0A5T3ELY0_SALER</name>
<keyword evidence="9" id="KW-0078">Bacteriocin</keyword>
<dbReference type="Pfam" id="PF01024">
    <property type="entry name" value="Colicin"/>
    <property type="match status" value="1"/>
</dbReference>
<evidence type="ECO:0000256" key="7">
    <source>
        <dbReference type="ARBA" id="ARBA00022989"/>
    </source>
</evidence>
<organism evidence="13">
    <name type="scientific">Salmonella enterica</name>
    <name type="common">Salmonella choleraesuis</name>
    <dbReference type="NCBI Taxonomy" id="28901"/>
    <lineage>
        <taxon>Bacteria</taxon>
        <taxon>Pseudomonadati</taxon>
        <taxon>Pseudomonadota</taxon>
        <taxon>Gammaproteobacteria</taxon>
        <taxon>Enterobacterales</taxon>
        <taxon>Enterobacteriaceae</taxon>
        <taxon>Salmonella</taxon>
    </lineage>
</organism>
<dbReference type="Gene3D" id="1.10.490.30">
    <property type="entry name" value="Colicin"/>
    <property type="match status" value="1"/>
</dbReference>
<dbReference type="GO" id="GO:0050829">
    <property type="term" value="P:defense response to Gram-negative bacterium"/>
    <property type="evidence" value="ECO:0007669"/>
    <property type="project" value="InterPro"/>
</dbReference>
<evidence type="ECO:0000256" key="6">
    <source>
        <dbReference type="ARBA" id="ARBA00022692"/>
    </source>
</evidence>
<keyword evidence="10 11" id="KW-0472">Membrane</keyword>
<dbReference type="GO" id="GO:0016020">
    <property type="term" value="C:membrane"/>
    <property type="evidence" value="ECO:0007669"/>
    <property type="project" value="UniProtKB-SubCell"/>
</dbReference>
<evidence type="ECO:0000256" key="11">
    <source>
        <dbReference type="SAM" id="Phobius"/>
    </source>
</evidence>
<keyword evidence="8" id="KW-0044">Antibiotic</keyword>
<keyword evidence="6 11" id="KW-0812">Transmembrane</keyword>